<organism evidence="4 5">
    <name type="scientific">Pacificitalea manganoxidans</name>
    <dbReference type="NCBI Taxonomy" id="1411902"/>
    <lineage>
        <taxon>Bacteria</taxon>
        <taxon>Pseudomonadati</taxon>
        <taxon>Pseudomonadota</taxon>
        <taxon>Alphaproteobacteria</taxon>
        <taxon>Rhodobacterales</taxon>
        <taxon>Paracoccaceae</taxon>
        <taxon>Pacificitalea</taxon>
    </lineage>
</organism>
<dbReference type="PANTHER" id="PTHR43877">
    <property type="entry name" value="AMINOALKYLPHOSPHONATE N-ACETYLTRANSFERASE-RELATED-RELATED"/>
    <property type="match status" value="1"/>
</dbReference>
<evidence type="ECO:0000313" key="5">
    <source>
        <dbReference type="Proteomes" id="UP000219050"/>
    </source>
</evidence>
<protein>
    <recommendedName>
        <fullName evidence="3">N-acetyltransferase domain-containing protein</fullName>
    </recommendedName>
</protein>
<name>A0A291M0S5_9RHOB</name>
<reference evidence="4 5" key="1">
    <citation type="submission" date="2017-05" db="EMBL/GenBank/DDBJ databases">
        <title>Comparative genomic and metabolic analysis of manganese-oxidizing mechanisms in Celeribater manganoxidans DY25T: its adaption to the environment of polymetallic nodule.</title>
        <authorList>
            <person name="Wang X."/>
        </authorList>
    </citation>
    <scope>NUCLEOTIDE SEQUENCE [LARGE SCALE GENOMIC DNA]</scope>
    <source>
        <strain evidence="4 5">DY25</strain>
    </source>
</reference>
<sequence>MADLPPIHPAPPDFDRWAALHRLLVLSFSGMEGRIDPPSSLTSLSASDLEQMSGTQVLLLGIGASGDPVACAYLRPEPDALYLGKVAIHPDLRGRGLLHHIIAAAEAEARRLGRNTLELETRIELIENHAAFSAAGFRQVAERAHPGFDHPTSLIFRRPVA</sequence>
<dbReference type="PROSITE" id="PS51186">
    <property type="entry name" value="GNAT"/>
    <property type="match status" value="1"/>
</dbReference>
<dbReference type="InterPro" id="IPR000182">
    <property type="entry name" value="GNAT_dom"/>
</dbReference>
<dbReference type="InterPro" id="IPR050832">
    <property type="entry name" value="Bact_Acetyltransf"/>
</dbReference>
<evidence type="ECO:0000256" key="2">
    <source>
        <dbReference type="ARBA" id="ARBA00023315"/>
    </source>
</evidence>
<proteinExistence type="predicted"/>
<keyword evidence="1" id="KW-0808">Transferase</keyword>
<feature type="domain" description="N-acetyltransferase" evidence="3">
    <location>
        <begin position="5"/>
        <end position="161"/>
    </location>
</feature>
<dbReference type="Proteomes" id="UP000219050">
    <property type="component" value="Chromosome"/>
</dbReference>
<dbReference type="AlphaFoldDB" id="A0A291M0S5"/>
<keyword evidence="2" id="KW-0012">Acyltransferase</keyword>
<dbReference type="Gene3D" id="3.40.630.30">
    <property type="match status" value="1"/>
</dbReference>
<dbReference type="InterPro" id="IPR016181">
    <property type="entry name" value="Acyl_CoA_acyltransferase"/>
</dbReference>
<evidence type="ECO:0000256" key="1">
    <source>
        <dbReference type="ARBA" id="ARBA00022679"/>
    </source>
</evidence>
<dbReference type="EMBL" id="CP021404">
    <property type="protein sequence ID" value="ATI42510.1"/>
    <property type="molecule type" value="Genomic_DNA"/>
</dbReference>
<dbReference type="OrthoDB" id="9789603at2"/>
<dbReference type="CDD" id="cd04301">
    <property type="entry name" value="NAT_SF"/>
    <property type="match status" value="1"/>
</dbReference>
<evidence type="ECO:0000313" key="4">
    <source>
        <dbReference type="EMBL" id="ATI42510.1"/>
    </source>
</evidence>
<accession>A0A291M0S5</accession>
<dbReference type="Pfam" id="PF00583">
    <property type="entry name" value="Acetyltransf_1"/>
    <property type="match status" value="1"/>
</dbReference>
<gene>
    <name evidence="4" type="ORF">CBW24_11170</name>
</gene>
<dbReference type="GO" id="GO:0016747">
    <property type="term" value="F:acyltransferase activity, transferring groups other than amino-acyl groups"/>
    <property type="evidence" value="ECO:0007669"/>
    <property type="project" value="InterPro"/>
</dbReference>
<evidence type="ECO:0000259" key="3">
    <source>
        <dbReference type="PROSITE" id="PS51186"/>
    </source>
</evidence>
<dbReference type="SUPFAM" id="SSF55729">
    <property type="entry name" value="Acyl-CoA N-acyltransferases (Nat)"/>
    <property type="match status" value="1"/>
</dbReference>
<keyword evidence="5" id="KW-1185">Reference proteome</keyword>
<dbReference type="KEGG" id="cmag:CBW24_11170"/>